<reference evidence="3" key="1">
    <citation type="submission" date="2022-12" db="EMBL/GenBank/DDBJ databases">
        <title>Species Delineation and Comparative Genomics within the Campylobacter ureolyticus Complex.</title>
        <authorList>
            <person name="Maki J."/>
            <person name="Howard M."/>
            <person name="Connelly S."/>
            <person name="Hardy D.J."/>
            <person name="Cameron A."/>
        </authorList>
    </citation>
    <scope>NUCLEOTIDE SEQUENCE</scope>
    <source>
        <strain evidence="3">URMC_787</strain>
    </source>
</reference>
<dbReference type="AlphaFoldDB" id="A0A9Q4KIX4"/>
<dbReference type="PANTHER" id="PTHR43581:SF2">
    <property type="entry name" value="EXCINUCLEASE ATPASE SUBUNIT"/>
    <property type="match status" value="1"/>
</dbReference>
<dbReference type="Pfam" id="PF13304">
    <property type="entry name" value="AAA_21"/>
    <property type="match status" value="1"/>
</dbReference>
<dbReference type="PANTHER" id="PTHR43581">
    <property type="entry name" value="ATP/GTP PHOSPHATASE"/>
    <property type="match status" value="1"/>
</dbReference>
<dbReference type="InterPro" id="IPR014592">
    <property type="entry name" value="P-loop_UCP034888"/>
</dbReference>
<dbReference type="Gene3D" id="3.40.50.300">
    <property type="entry name" value="P-loop containing nucleotide triphosphate hydrolases"/>
    <property type="match status" value="1"/>
</dbReference>
<organism evidence="3 4">
    <name type="scientific">Campylobacter ureolyticus</name>
    <dbReference type="NCBI Taxonomy" id="827"/>
    <lineage>
        <taxon>Bacteria</taxon>
        <taxon>Pseudomonadati</taxon>
        <taxon>Campylobacterota</taxon>
        <taxon>Epsilonproteobacteria</taxon>
        <taxon>Campylobacterales</taxon>
        <taxon>Campylobacteraceae</taxon>
        <taxon>Campylobacter</taxon>
    </lineage>
</organism>
<dbReference type="GO" id="GO:0005524">
    <property type="term" value="F:ATP binding"/>
    <property type="evidence" value="ECO:0007669"/>
    <property type="project" value="InterPro"/>
</dbReference>
<dbReference type="GO" id="GO:0016887">
    <property type="term" value="F:ATP hydrolysis activity"/>
    <property type="evidence" value="ECO:0007669"/>
    <property type="project" value="InterPro"/>
</dbReference>
<evidence type="ECO:0000259" key="1">
    <source>
        <dbReference type="Pfam" id="PF12476"/>
    </source>
</evidence>
<evidence type="ECO:0000313" key="4">
    <source>
        <dbReference type="Proteomes" id="UP001075225"/>
    </source>
</evidence>
<proteinExistence type="predicted"/>
<evidence type="ECO:0000313" key="3">
    <source>
        <dbReference type="EMBL" id="MCZ6160473.1"/>
    </source>
</evidence>
<dbReference type="InterPro" id="IPR051396">
    <property type="entry name" value="Bact_Antivir_Def_Nuclease"/>
</dbReference>
<dbReference type="Pfam" id="PF12476">
    <property type="entry name" value="DUF3696"/>
    <property type="match status" value="1"/>
</dbReference>
<accession>A0A9Q4KIX4</accession>
<dbReference type="PIRSF" id="PIRSF034888">
    <property type="entry name" value="P-loop_UCP034888"/>
    <property type="match status" value="1"/>
</dbReference>
<feature type="domain" description="ATPase AAA-type core" evidence="2">
    <location>
        <begin position="23"/>
        <end position="275"/>
    </location>
</feature>
<feature type="domain" description="DUF3696" evidence="1">
    <location>
        <begin position="288"/>
        <end position="340"/>
    </location>
</feature>
<sequence length="341" mass="39290">MINNIKISNFKNIDEEFLNFKPLTILTGINSSGKSSVLQTIFLVSYYSKPNITLEKVISKIDNFKNIKNNRIRKGQSHIKLEVNGQSYSMSIEANKEWEIKTKVDLEFEKNLYYLSAGRIGQEDISQYNKNLKFGTDGEYIFGYFDKNKNIVVENLYNQGIDDTLAGQLKFWIKEVLDIDLEPFTQNVNDTNLSIQYKIEGFANPISPFNVGTGVSYAIKILIMGLCLKKGDIFIVENPEIHLHPKAISNLMWFLAFLVKSGIQIIIETHSEHIINKTRYCIYKNYLDDKDVIVHYKKDDIAKFETIKFNQNGNIVDINGNLTKFPQGFFDANLKELMELM</sequence>
<name>A0A9Q4KIX4_9BACT</name>
<dbReference type="InterPro" id="IPR022532">
    <property type="entry name" value="DUF3696"/>
</dbReference>
<dbReference type="EMBL" id="JAPXGO010000008">
    <property type="protein sequence ID" value="MCZ6160473.1"/>
    <property type="molecule type" value="Genomic_DNA"/>
</dbReference>
<dbReference type="SUPFAM" id="SSF52540">
    <property type="entry name" value="P-loop containing nucleoside triphosphate hydrolases"/>
    <property type="match status" value="1"/>
</dbReference>
<dbReference type="InterPro" id="IPR003959">
    <property type="entry name" value="ATPase_AAA_core"/>
</dbReference>
<protein>
    <submittedName>
        <fullName evidence="3">DUF3696 domain-containing protein</fullName>
    </submittedName>
</protein>
<comment type="caution">
    <text evidence="3">The sequence shown here is derived from an EMBL/GenBank/DDBJ whole genome shotgun (WGS) entry which is preliminary data.</text>
</comment>
<gene>
    <name evidence="3" type="ORF">O6B32_08260</name>
</gene>
<evidence type="ECO:0000259" key="2">
    <source>
        <dbReference type="Pfam" id="PF13304"/>
    </source>
</evidence>
<dbReference type="Proteomes" id="UP001075225">
    <property type="component" value="Unassembled WGS sequence"/>
</dbReference>
<dbReference type="InterPro" id="IPR027417">
    <property type="entry name" value="P-loop_NTPase"/>
</dbReference>
<dbReference type="RefSeq" id="WP_269485081.1">
    <property type="nucleotide sequence ID" value="NZ_JAPXGL010000007.1"/>
</dbReference>